<dbReference type="RefSeq" id="WP_215232068.1">
    <property type="nucleotide sequence ID" value="NZ_CAJRAU010000001.1"/>
</dbReference>
<sequence>MMEVDIEQKLGWTRYSDFREGNFFLLSGNLALLRTVHMYTGKPTLVLEDVKNGKQYFINPKKESDFLSINLEPSRLGIEPHDRLKLFHNNDLILIDISNFEVTNYEDEPPNTVTYNKRGFEVIDRETKAKLAEQRYVPEENIYFGIQYVHELQNIYEDYFPEMKDELDKLIISSLS</sequence>
<dbReference type="EMBL" id="CAJRAU010000001">
    <property type="protein sequence ID" value="CAG5067938.1"/>
    <property type="molecule type" value="Genomic_DNA"/>
</dbReference>
<proteinExistence type="predicted"/>
<evidence type="ECO:0000313" key="1">
    <source>
        <dbReference type="EMBL" id="CAG5067938.1"/>
    </source>
</evidence>
<evidence type="ECO:0008006" key="3">
    <source>
        <dbReference type="Google" id="ProtNLM"/>
    </source>
</evidence>
<accession>A0ABM8UKJ9</accession>
<name>A0ABM8UKJ9_9BACT</name>
<organism evidence="1 2">
    <name type="scientific">Dyadobacter linearis</name>
    <dbReference type="NCBI Taxonomy" id="2823330"/>
    <lineage>
        <taxon>Bacteria</taxon>
        <taxon>Pseudomonadati</taxon>
        <taxon>Bacteroidota</taxon>
        <taxon>Cytophagia</taxon>
        <taxon>Cytophagales</taxon>
        <taxon>Spirosomataceae</taxon>
        <taxon>Dyadobacter</taxon>
    </lineage>
</organism>
<dbReference type="Proteomes" id="UP000679725">
    <property type="component" value="Unassembled WGS sequence"/>
</dbReference>
<gene>
    <name evidence="1" type="ORF">DYBT9623_00666</name>
</gene>
<protein>
    <recommendedName>
        <fullName evidence="3">DUF402 domain-containing protein</fullName>
    </recommendedName>
</protein>
<evidence type="ECO:0000313" key="2">
    <source>
        <dbReference type="Proteomes" id="UP000679725"/>
    </source>
</evidence>
<reference evidence="1 2" key="1">
    <citation type="submission" date="2021-04" db="EMBL/GenBank/DDBJ databases">
        <authorList>
            <person name="Rodrigo-Torres L."/>
            <person name="Arahal R. D."/>
            <person name="Lucena T."/>
        </authorList>
    </citation>
    <scope>NUCLEOTIDE SEQUENCE [LARGE SCALE GENOMIC DNA]</scope>
    <source>
        <strain evidence="1 2">CECT 9623</strain>
    </source>
</reference>
<comment type="caution">
    <text evidence="1">The sequence shown here is derived from an EMBL/GenBank/DDBJ whole genome shotgun (WGS) entry which is preliminary data.</text>
</comment>
<keyword evidence="2" id="KW-1185">Reference proteome</keyword>